<dbReference type="FunFam" id="3.90.1200.10:FF:000007">
    <property type="entry name" value="hydroxylysine kinase isoform X1"/>
    <property type="match status" value="1"/>
</dbReference>
<dbReference type="InterPro" id="IPR050249">
    <property type="entry name" value="Pseudomonas-type_ThrB"/>
</dbReference>
<feature type="domain" description="Aminoglycoside phosphotransferase" evidence="10">
    <location>
        <begin position="82"/>
        <end position="327"/>
    </location>
</feature>
<comment type="catalytic activity">
    <reaction evidence="6">
        <text>(5R)-5-hydroxy-L-lysine + GTP = (5R)-5-phosphooxy-L-lysine + GDP + H(+)</text>
        <dbReference type="Rhea" id="RHEA:19049"/>
        <dbReference type="ChEBI" id="CHEBI:15378"/>
        <dbReference type="ChEBI" id="CHEBI:37565"/>
        <dbReference type="ChEBI" id="CHEBI:57882"/>
        <dbReference type="ChEBI" id="CHEBI:58189"/>
        <dbReference type="ChEBI" id="CHEBI:58357"/>
        <dbReference type="EC" id="2.7.1.81"/>
    </reaction>
</comment>
<evidence type="ECO:0000256" key="8">
    <source>
        <dbReference type="ARBA" id="ARBA00038873"/>
    </source>
</evidence>
<evidence type="ECO:0000256" key="1">
    <source>
        <dbReference type="ARBA" id="ARBA00004496"/>
    </source>
</evidence>
<dbReference type="GO" id="GO:0047992">
    <property type="term" value="F:hydroxylysine kinase activity"/>
    <property type="evidence" value="ECO:0007669"/>
    <property type="project" value="UniProtKB-EC"/>
</dbReference>
<evidence type="ECO:0000256" key="9">
    <source>
        <dbReference type="ARBA" id="ARBA00040505"/>
    </source>
</evidence>
<comment type="caution">
    <text evidence="11">The sequence shown here is derived from an EMBL/GenBank/DDBJ whole genome shotgun (WGS) entry which is preliminary data.</text>
</comment>
<keyword evidence="3" id="KW-0963">Cytoplasm</keyword>
<sequence>MTNDDYTAIKMFIEDMPGVVQPRLFSTPIVSNMEKPDIIRLIYAINQHPCKTTSESVNENMSKKVHEKCRNPNIQAVCPHGYVLKVTNSMDTKNPGLIDGQNQMMLYLKAGTFNVPKPVKNVNGLYMSAERINGAQVDEFIENNDNERAASSRYMVRLLTFVPGKTLYEVPYTAQLFHECGEYIAKMDNVLQSFKHESISSRCFIWMLSQTPDLKKFAFAVRDEKRHSLIMEVLDAWKNQVEPCLPRLDKGIVHGDFNEQNILVNEDPATASLYHIDGVLDFGDISESCYVFEVSITIMYIMIEVTSLPANDAGGHLLAGYLKHRELTDAEWSILKECIAARFAQSLVMGAYSYEQDPGNEYLLTTAAKGWDVLEAFWRVPKQEIYTRWREIIASYSR</sequence>
<keyword evidence="5" id="KW-0418">Kinase</keyword>
<evidence type="ECO:0000256" key="6">
    <source>
        <dbReference type="ARBA" id="ARBA00036820"/>
    </source>
</evidence>
<dbReference type="InterPro" id="IPR002575">
    <property type="entry name" value="Aminoglycoside_PTrfase"/>
</dbReference>
<reference evidence="11 12" key="1">
    <citation type="submission" date="2024-05" db="EMBL/GenBank/DDBJ databases">
        <authorList>
            <person name="Wallberg A."/>
        </authorList>
    </citation>
    <scope>NUCLEOTIDE SEQUENCE [LARGE SCALE GENOMIC DNA]</scope>
</reference>
<gene>
    <name evidence="11" type="ORF">MNOR_LOCUS27007</name>
</gene>
<dbReference type="AlphaFoldDB" id="A0AAV2RP49"/>
<dbReference type="PANTHER" id="PTHR21064:SF1">
    <property type="entry name" value="HYDROXYLYSINE KINASE"/>
    <property type="match status" value="1"/>
</dbReference>
<proteinExistence type="inferred from homology"/>
<dbReference type="EC" id="2.7.1.81" evidence="8"/>
<evidence type="ECO:0000259" key="10">
    <source>
        <dbReference type="Pfam" id="PF01636"/>
    </source>
</evidence>
<dbReference type="Pfam" id="PF01636">
    <property type="entry name" value="APH"/>
    <property type="match status" value="1"/>
</dbReference>
<comment type="function">
    <text evidence="7">Catalyzes the GTP-dependent phosphorylation of 5-hydroxy-L-lysine.</text>
</comment>
<dbReference type="InterPro" id="IPR011009">
    <property type="entry name" value="Kinase-like_dom_sf"/>
</dbReference>
<feature type="non-terminal residue" evidence="11">
    <location>
        <position position="398"/>
    </location>
</feature>
<keyword evidence="12" id="KW-1185">Reference proteome</keyword>
<dbReference type="EMBL" id="CAXKWB010027800">
    <property type="protein sequence ID" value="CAL4132454.1"/>
    <property type="molecule type" value="Genomic_DNA"/>
</dbReference>
<evidence type="ECO:0000313" key="12">
    <source>
        <dbReference type="Proteomes" id="UP001497623"/>
    </source>
</evidence>
<evidence type="ECO:0000256" key="5">
    <source>
        <dbReference type="ARBA" id="ARBA00022777"/>
    </source>
</evidence>
<dbReference type="PANTHER" id="PTHR21064">
    <property type="entry name" value="AMINOGLYCOSIDE PHOSPHOTRANSFERASE DOMAIN-CONTAINING PROTEIN-RELATED"/>
    <property type="match status" value="1"/>
</dbReference>
<dbReference type="Gene3D" id="3.90.1200.10">
    <property type="match status" value="1"/>
</dbReference>
<accession>A0AAV2RP49</accession>
<dbReference type="GO" id="GO:0005737">
    <property type="term" value="C:cytoplasm"/>
    <property type="evidence" value="ECO:0007669"/>
    <property type="project" value="UniProtKB-SubCell"/>
</dbReference>
<evidence type="ECO:0000256" key="7">
    <source>
        <dbReference type="ARBA" id="ARBA00037368"/>
    </source>
</evidence>
<name>A0AAV2RP49_MEGNR</name>
<comment type="similarity">
    <text evidence="2">Belongs to the aminoglycoside phosphotransferase family.</text>
</comment>
<organism evidence="11 12">
    <name type="scientific">Meganyctiphanes norvegica</name>
    <name type="common">Northern krill</name>
    <name type="synonym">Thysanopoda norvegica</name>
    <dbReference type="NCBI Taxonomy" id="48144"/>
    <lineage>
        <taxon>Eukaryota</taxon>
        <taxon>Metazoa</taxon>
        <taxon>Ecdysozoa</taxon>
        <taxon>Arthropoda</taxon>
        <taxon>Crustacea</taxon>
        <taxon>Multicrustacea</taxon>
        <taxon>Malacostraca</taxon>
        <taxon>Eumalacostraca</taxon>
        <taxon>Eucarida</taxon>
        <taxon>Euphausiacea</taxon>
        <taxon>Euphausiidae</taxon>
        <taxon>Meganyctiphanes</taxon>
    </lineage>
</organism>
<dbReference type="SUPFAM" id="SSF56112">
    <property type="entry name" value="Protein kinase-like (PK-like)"/>
    <property type="match status" value="1"/>
</dbReference>
<evidence type="ECO:0000256" key="2">
    <source>
        <dbReference type="ARBA" id="ARBA00006219"/>
    </source>
</evidence>
<evidence type="ECO:0000256" key="4">
    <source>
        <dbReference type="ARBA" id="ARBA00022679"/>
    </source>
</evidence>
<keyword evidence="4" id="KW-0808">Transferase</keyword>
<dbReference type="Proteomes" id="UP001497623">
    <property type="component" value="Unassembled WGS sequence"/>
</dbReference>
<protein>
    <recommendedName>
        <fullName evidence="9">Hydroxylysine kinase</fullName>
        <ecNumber evidence="8">2.7.1.81</ecNumber>
    </recommendedName>
</protein>
<evidence type="ECO:0000313" key="11">
    <source>
        <dbReference type="EMBL" id="CAL4132454.1"/>
    </source>
</evidence>
<evidence type="ECO:0000256" key="3">
    <source>
        <dbReference type="ARBA" id="ARBA00022490"/>
    </source>
</evidence>
<comment type="subcellular location">
    <subcellularLocation>
        <location evidence="1">Cytoplasm</location>
    </subcellularLocation>
</comment>